<dbReference type="Pfam" id="PF11700">
    <property type="entry name" value="ATG22"/>
    <property type="match status" value="1"/>
</dbReference>
<dbReference type="PANTHER" id="PTHR23519:SF1">
    <property type="entry name" value="AUTOPHAGY-RELATED PROTEIN 22"/>
    <property type="match status" value="1"/>
</dbReference>
<dbReference type="SUPFAM" id="SSF103473">
    <property type="entry name" value="MFS general substrate transporter"/>
    <property type="match status" value="1"/>
</dbReference>
<evidence type="ECO:0000313" key="8">
    <source>
        <dbReference type="EMBL" id="QOP44547.1"/>
    </source>
</evidence>
<feature type="transmembrane region" description="Helical" evidence="6">
    <location>
        <begin position="360"/>
        <end position="385"/>
    </location>
</feature>
<evidence type="ECO:0000259" key="7">
    <source>
        <dbReference type="PROSITE" id="PS50850"/>
    </source>
</evidence>
<feature type="transmembrane region" description="Helical" evidence="6">
    <location>
        <begin position="107"/>
        <end position="130"/>
    </location>
</feature>
<protein>
    <submittedName>
        <fullName evidence="8">MFS transporter</fullName>
    </submittedName>
</protein>
<feature type="domain" description="Major facilitator superfamily (MFS) profile" evidence="7">
    <location>
        <begin position="9"/>
        <end position="415"/>
    </location>
</feature>
<dbReference type="InterPro" id="IPR050495">
    <property type="entry name" value="ATG22/LtaA_families"/>
</dbReference>
<organism evidence="8 9">
    <name type="scientific">Sulfurimonas sediminis</name>
    <dbReference type="NCBI Taxonomy" id="2590020"/>
    <lineage>
        <taxon>Bacteria</taxon>
        <taxon>Pseudomonadati</taxon>
        <taxon>Campylobacterota</taxon>
        <taxon>Epsilonproteobacteria</taxon>
        <taxon>Campylobacterales</taxon>
        <taxon>Sulfurimonadaceae</taxon>
        <taxon>Sulfurimonas</taxon>
    </lineage>
</organism>
<dbReference type="PROSITE" id="PS50850">
    <property type="entry name" value="MFS"/>
    <property type="match status" value="1"/>
</dbReference>
<feature type="transmembrane region" description="Helical" evidence="6">
    <location>
        <begin position="142"/>
        <end position="165"/>
    </location>
</feature>
<dbReference type="Proteomes" id="UP000593719">
    <property type="component" value="Chromosome"/>
</dbReference>
<evidence type="ECO:0000256" key="2">
    <source>
        <dbReference type="ARBA" id="ARBA00022448"/>
    </source>
</evidence>
<dbReference type="InterPro" id="IPR020846">
    <property type="entry name" value="MFS_dom"/>
</dbReference>
<dbReference type="InterPro" id="IPR024671">
    <property type="entry name" value="Atg22-like"/>
</dbReference>
<dbReference type="Gene3D" id="1.20.1250.20">
    <property type="entry name" value="MFS general substrate transporter like domains"/>
    <property type="match status" value="2"/>
</dbReference>
<dbReference type="KEGG" id="ssei:FJR45_11590"/>
<accession>A0A7M1B484</accession>
<dbReference type="EMBL" id="CP041235">
    <property type="protein sequence ID" value="QOP44547.1"/>
    <property type="molecule type" value="Genomic_DNA"/>
</dbReference>
<evidence type="ECO:0000256" key="5">
    <source>
        <dbReference type="ARBA" id="ARBA00023136"/>
    </source>
</evidence>
<evidence type="ECO:0000256" key="6">
    <source>
        <dbReference type="SAM" id="Phobius"/>
    </source>
</evidence>
<reference evidence="8 9" key="1">
    <citation type="submission" date="2019-06" db="EMBL/GenBank/DDBJ databases">
        <title>Sulfurimonas gotlandica sp. nov., a chemoautotrophic and psychrotolerant epsilonproteobacterium isolated from a pelagic redoxcline, and an emended description of the genus Sulfurimonas.</title>
        <authorList>
            <person name="Wang S."/>
            <person name="Jiang L."/>
            <person name="Shao Z."/>
        </authorList>
    </citation>
    <scope>NUCLEOTIDE SEQUENCE [LARGE SCALE GENOMIC DNA]</scope>
    <source>
        <strain evidence="8 9">S2-6</strain>
    </source>
</reference>
<sequence>MQNNNKKSIYSWALYDWANSAYATTVMAGFFPIFFKSYYSVGTEVTVSTAQLGFANSISSFVVVLLAPLLGAVADAGSLKKRFLFLFAFLGILMSASLALVEQGNWQMAALIYTLGNIGFMGSNIFYDALLPSVSDDKNVDYVSGLGFALGYLGGGILFALNVFMVQEPSFFGFSDEAVAIKASFVSVAVWWALFSLPLLLFVKEKKRDKEQKNILLVAGYLRLKKTFQRVRSLKGLFLFLVAYWLYIDGVDTIIRMAVDYGMALGFDSNSLIMSLLIVQFVGFPATLLVAKLADTLDTKKVIYLCISVYIFIIVFASMMEEEKEFYILALLISLVQGGIQALSRSYYAKMIPQKYAAEFFGFYNLLGKFAVIVGPLLVAFVALFSHNSRLSIASVAVLFIFGGLFLFFVDEKKVAKEVREAME</sequence>
<dbReference type="AlphaFoldDB" id="A0A7M1B484"/>
<evidence type="ECO:0000256" key="4">
    <source>
        <dbReference type="ARBA" id="ARBA00022989"/>
    </source>
</evidence>
<dbReference type="CDD" id="cd17482">
    <property type="entry name" value="MFS_YxiO_like"/>
    <property type="match status" value="1"/>
</dbReference>
<feature type="transmembrane region" description="Helical" evidence="6">
    <location>
        <begin position="271"/>
        <end position="290"/>
    </location>
</feature>
<feature type="transmembrane region" description="Helical" evidence="6">
    <location>
        <begin position="185"/>
        <end position="203"/>
    </location>
</feature>
<evidence type="ECO:0000256" key="1">
    <source>
        <dbReference type="ARBA" id="ARBA00004127"/>
    </source>
</evidence>
<dbReference type="GO" id="GO:0022857">
    <property type="term" value="F:transmembrane transporter activity"/>
    <property type="evidence" value="ECO:0007669"/>
    <property type="project" value="InterPro"/>
</dbReference>
<dbReference type="RefSeq" id="WP_193150677.1">
    <property type="nucleotide sequence ID" value="NZ_CP041235.1"/>
</dbReference>
<dbReference type="PANTHER" id="PTHR23519">
    <property type="entry name" value="AUTOPHAGY-RELATED PROTEIN 22"/>
    <property type="match status" value="1"/>
</dbReference>
<feature type="transmembrane region" description="Helical" evidence="6">
    <location>
        <begin position="236"/>
        <end position="259"/>
    </location>
</feature>
<feature type="transmembrane region" description="Helical" evidence="6">
    <location>
        <begin position="326"/>
        <end position="348"/>
    </location>
</feature>
<name>A0A7M1B484_9BACT</name>
<dbReference type="GO" id="GO:0012505">
    <property type="term" value="C:endomembrane system"/>
    <property type="evidence" value="ECO:0007669"/>
    <property type="project" value="UniProtKB-SubCell"/>
</dbReference>
<feature type="transmembrane region" description="Helical" evidence="6">
    <location>
        <begin position="12"/>
        <end position="34"/>
    </location>
</feature>
<comment type="subcellular location">
    <subcellularLocation>
        <location evidence="1">Endomembrane system</location>
        <topology evidence="1">Multi-pass membrane protein</topology>
    </subcellularLocation>
</comment>
<keyword evidence="5 6" id="KW-0472">Membrane</keyword>
<keyword evidence="3 6" id="KW-0812">Transmembrane</keyword>
<keyword evidence="2" id="KW-0813">Transport</keyword>
<evidence type="ECO:0000313" key="9">
    <source>
        <dbReference type="Proteomes" id="UP000593719"/>
    </source>
</evidence>
<feature type="transmembrane region" description="Helical" evidence="6">
    <location>
        <begin position="391"/>
        <end position="410"/>
    </location>
</feature>
<feature type="transmembrane region" description="Helical" evidence="6">
    <location>
        <begin position="83"/>
        <end position="101"/>
    </location>
</feature>
<evidence type="ECO:0000256" key="3">
    <source>
        <dbReference type="ARBA" id="ARBA00022692"/>
    </source>
</evidence>
<gene>
    <name evidence="8" type="ORF">FJR45_11590</name>
</gene>
<keyword evidence="4 6" id="KW-1133">Transmembrane helix</keyword>
<keyword evidence="9" id="KW-1185">Reference proteome</keyword>
<feature type="transmembrane region" description="Helical" evidence="6">
    <location>
        <begin position="54"/>
        <end position="76"/>
    </location>
</feature>
<feature type="transmembrane region" description="Helical" evidence="6">
    <location>
        <begin position="302"/>
        <end position="320"/>
    </location>
</feature>
<dbReference type="InterPro" id="IPR036259">
    <property type="entry name" value="MFS_trans_sf"/>
</dbReference>
<proteinExistence type="predicted"/>